<dbReference type="WBParaSite" id="SBAD_0000934501-mRNA-1">
    <property type="protein sequence ID" value="SBAD_0000934501-mRNA-1"/>
    <property type="gene ID" value="SBAD_0000934501"/>
</dbReference>
<evidence type="ECO:0000313" key="13">
    <source>
        <dbReference type="Proteomes" id="UP000270296"/>
    </source>
</evidence>
<dbReference type="EC" id="2.1.1.-" evidence="10"/>
<keyword evidence="6 10" id="KW-0378">Hydrolase</keyword>
<comment type="catalytic activity">
    <reaction evidence="1 10">
        <text>L-glutamyl-[protein] + S-adenosyl-L-methionine = [protein]-L-glutamate 5-O-methyl ester + S-adenosyl-L-homocysteine</text>
        <dbReference type="Rhea" id="RHEA:24452"/>
        <dbReference type="Rhea" id="RHEA-COMP:10208"/>
        <dbReference type="Rhea" id="RHEA-COMP:10311"/>
        <dbReference type="ChEBI" id="CHEBI:29973"/>
        <dbReference type="ChEBI" id="CHEBI:57856"/>
        <dbReference type="ChEBI" id="CHEBI:59789"/>
        <dbReference type="ChEBI" id="CHEBI:82795"/>
    </reaction>
</comment>
<evidence type="ECO:0000256" key="2">
    <source>
        <dbReference type="ARBA" id="ARBA00001326"/>
    </source>
</evidence>
<dbReference type="Pfam" id="PF01937">
    <property type="entry name" value="ARMT1-like_dom"/>
    <property type="match status" value="1"/>
</dbReference>
<name>A0A183IZH1_9BILA</name>
<keyword evidence="4" id="KW-0533">Nickel</keyword>
<dbReference type="InterPro" id="IPR036075">
    <property type="entry name" value="ARMT-1-like_metal-bd_sf"/>
</dbReference>
<keyword evidence="13" id="KW-1185">Reference proteome</keyword>
<dbReference type="GO" id="GO:0030643">
    <property type="term" value="P:intracellular phosphate ion homeostasis"/>
    <property type="evidence" value="ECO:0007669"/>
    <property type="project" value="UniProtKB-ARBA"/>
</dbReference>
<evidence type="ECO:0000313" key="12">
    <source>
        <dbReference type="EMBL" id="VDP20658.1"/>
    </source>
</evidence>
<protein>
    <recommendedName>
        <fullName evidence="10">Sugar phosphate phosphatase</fullName>
        <ecNumber evidence="10">2.1.1.-</ecNumber>
        <ecNumber evidence="10">3.1.3.-</ecNumber>
    </recommendedName>
</protein>
<dbReference type="AlphaFoldDB" id="A0A183IZH1"/>
<dbReference type="InterPro" id="IPR039763">
    <property type="entry name" value="ARMT1"/>
</dbReference>
<evidence type="ECO:0000256" key="4">
    <source>
        <dbReference type="ARBA" id="ARBA00022596"/>
    </source>
</evidence>
<reference evidence="14" key="1">
    <citation type="submission" date="2016-06" db="UniProtKB">
        <authorList>
            <consortium name="WormBaseParasite"/>
        </authorList>
    </citation>
    <scope>IDENTIFICATION</scope>
</reference>
<dbReference type="PANTHER" id="PTHR12260:SF6">
    <property type="entry name" value="DAMAGE-CONTROL PHOSPHATASE ARMT1"/>
    <property type="match status" value="1"/>
</dbReference>
<evidence type="ECO:0000256" key="1">
    <source>
        <dbReference type="ARBA" id="ARBA00000807"/>
    </source>
</evidence>
<evidence type="ECO:0000256" key="10">
    <source>
        <dbReference type="RuleBase" id="RU367030"/>
    </source>
</evidence>
<feature type="domain" description="Damage-control phosphatase ARMT1-like metal-binding" evidence="11">
    <location>
        <begin position="23"/>
        <end position="416"/>
    </location>
</feature>
<gene>
    <name evidence="12" type="ORF">SBAD_LOCUS9019</name>
</gene>
<dbReference type="EMBL" id="UZAM01012214">
    <property type="protein sequence ID" value="VDP20658.1"/>
    <property type="molecule type" value="Genomic_DNA"/>
</dbReference>
<evidence type="ECO:0000313" key="14">
    <source>
        <dbReference type="WBParaSite" id="SBAD_0000934501-mRNA-1"/>
    </source>
</evidence>
<comment type="similarity">
    <text evidence="3 10">Belongs to the damage-control phosphatase family. Sugar phosphate phosphatase III subfamily.</text>
</comment>
<comment type="domain">
    <text evidence="10">Subfamily III proteins have a conserved RTxK motif about 40-50 residues from the C-terminus; the threonine may be replaced by serine or cysteine.</text>
</comment>
<dbReference type="SUPFAM" id="SSF111321">
    <property type="entry name" value="AF1104-like"/>
    <property type="match status" value="1"/>
</dbReference>
<comment type="catalytic activity">
    <reaction evidence="2 10">
        <text>beta-D-fructose 1-phosphate + H2O = D-fructose + phosphate</text>
        <dbReference type="Rhea" id="RHEA:35603"/>
        <dbReference type="ChEBI" id="CHEBI:15377"/>
        <dbReference type="ChEBI" id="CHEBI:37721"/>
        <dbReference type="ChEBI" id="CHEBI:43474"/>
        <dbReference type="ChEBI" id="CHEBI:138881"/>
    </reaction>
</comment>
<dbReference type="GO" id="GO:0046872">
    <property type="term" value="F:metal ion binding"/>
    <property type="evidence" value="ECO:0007669"/>
    <property type="project" value="UniProtKB-UniRule"/>
</dbReference>
<dbReference type="GO" id="GO:0016462">
    <property type="term" value="F:pyrophosphatase activity"/>
    <property type="evidence" value="ECO:0007669"/>
    <property type="project" value="UniProtKB-ARBA"/>
</dbReference>
<evidence type="ECO:0000259" key="11">
    <source>
        <dbReference type="Pfam" id="PF01937"/>
    </source>
</evidence>
<reference evidence="12 13" key="2">
    <citation type="submission" date="2018-11" db="EMBL/GenBank/DDBJ databases">
        <authorList>
            <consortium name="Pathogen Informatics"/>
        </authorList>
    </citation>
    <scope>NUCLEOTIDE SEQUENCE [LARGE SCALE GENOMIC DNA]</scope>
</reference>
<dbReference type="Gene3D" id="1.20.930.60">
    <property type="match status" value="1"/>
</dbReference>
<dbReference type="GO" id="GO:0006974">
    <property type="term" value="P:DNA damage response"/>
    <property type="evidence" value="ECO:0007669"/>
    <property type="project" value="TreeGrafter"/>
</dbReference>
<dbReference type="OrthoDB" id="541375at2759"/>
<dbReference type="GO" id="GO:0005634">
    <property type="term" value="C:nucleus"/>
    <property type="evidence" value="ECO:0007669"/>
    <property type="project" value="TreeGrafter"/>
</dbReference>
<dbReference type="GO" id="GO:0016791">
    <property type="term" value="F:phosphatase activity"/>
    <property type="evidence" value="ECO:0007669"/>
    <property type="project" value="TreeGrafter"/>
</dbReference>
<comment type="cofactor">
    <cofactor evidence="10">
        <name>Mn(2+)</name>
        <dbReference type="ChEBI" id="CHEBI:29035"/>
    </cofactor>
    <cofactor evidence="10">
        <name>Ni(2+)</name>
        <dbReference type="ChEBI" id="CHEBI:49786"/>
    </cofactor>
</comment>
<comment type="function">
    <text evidence="8 10">Metal-dependent phosphatase that shows phosphatase activity against several substrates, including fructose-1-phosphate and fructose-6-phosphate. Its preference for fructose-1-phosphate, a strong glycating agent that causes DNA damage rather than a canonical yeast metabolite, suggests a damage-control function in hexose phosphate metabolism. Has also been shown to have O-methyltransferase activity that methylates glutamate residues of target proteins to form gamma-glutamyl methyl ester residues. Possibly methylates PCNA, suggesting it is involved in the DNA damage response.</text>
</comment>
<sequence>MGGKVVKPPPLSGKFEGSFAYITLRDRLPKILTKVIDVTHRKRQEVALISEKSNGMEVVKNVIGLLSDLRSRLLTDKPLTEIKGSRSDVAKWNEALQLQRLSLRNEQPRWYNVAWLFVECYFYRKIFEAFNENLYPNCWDPFAYQKSQTLNDNLSTIRSLCSYFLSELQKLVLNEHMVNHDEKLAVVETLIQLSLWGNECDLSISEGQKSVSSLLLSQLKSRQQMLVVNQLSSFMMWMRAMTDGQPLNRVDIVLDNCGLELVTDLCLADYLIESDMAKVVHFHAKSFPYFVSDVTMPDFTNTLKTLGSHSDEILSNVAEHWKKLLDSKQFVLHTHDFWTLPYPYCEMKKVAAELFEELALSNLVVFKGDLNYRKLLSDLQWPVSTSFEDSLLGFRPSSLLSLRTLKADLICGMDEEEAMHLTAVDKNWMLTGKYGLIQFLS</sequence>
<keyword evidence="10" id="KW-0808">Transferase</keyword>
<proteinExistence type="inferred from homology"/>
<evidence type="ECO:0000256" key="5">
    <source>
        <dbReference type="ARBA" id="ARBA00022723"/>
    </source>
</evidence>
<evidence type="ECO:0000256" key="6">
    <source>
        <dbReference type="ARBA" id="ARBA00022801"/>
    </source>
</evidence>
<dbReference type="EC" id="3.1.3.-" evidence="10"/>
<dbReference type="InterPro" id="IPR002791">
    <property type="entry name" value="ARMT1-like_metal-bd"/>
</dbReference>
<dbReference type="FunFam" id="3.40.50.10880:FF:000005">
    <property type="entry name" value="DUF89-domain-containing protein"/>
    <property type="match status" value="1"/>
</dbReference>
<organism evidence="14">
    <name type="scientific">Soboliphyme baturini</name>
    <dbReference type="NCBI Taxonomy" id="241478"/>
    <lineage>
        <taxon>Eukaryota</taxon>
        <taxon>Metazoa</taxon>
        <taxon>Ecdysozoa</taxon>
        <taxon>Nematoda</taxon>
        <taxon>Enoplea</taxon>
        <taxon>Dorylaimia</taxon>
        <taxon>Dioctophymatida</taxon>
        <taxon>Dioctophymatoidea</taxon>
        <taxon>Soboliphymatidae</taxon>
        <taxon>Soboliphyme</taxon>
    </lineage>
</organism>
<evidence type="ECO:0000256" key="9">
    <source>
        <dbReference type="ARBA" id="ARBA00048809"/>
    </source>
</evidence>
<dbReference type="GO" id="GO:0051998">
    <property type="term" value="F:protein carboxyl O-methyltransferase activity"/>
    <property type="evidence" value="ECO:0007669"/>
    <property type="project" value="UniProtKB-UniRule"/>
</dbReference>
<dbReference type="Gene3D" id="3.40.50.10880">
    <property type="entry name" value="Uncharacterised protein PF01937, DUF89, domain 3"/>
    <property type="match status" value="1"/>
</dbReference>
<evidence type="ECO:0000256" key="7">
    <source>
        <dbReference type="ARBA" id="ARBA00023211"/>
    </source>
</evidence>
<dbReference type="PANTHER" id="PTHR12260">
    <property type="entry name" value="DAMAGE-CONTROL PHOSPHATASE ARMT1"/>
    <property type="match status" value="1"/>
</dbReference>
<accession>A0A183IZH1</accession>
<evidence type="ECO:0000256" key="3">
    <source>
        <dbReference type="ARBA" id="ARBA00009519"/>
    </source>
</evidence>
<keyword evidence="10" id="KW-0489">Methyltransferase</keyword>
<dbReference type="Proteomes" id="UP000270296">
    <property type="component" value="Unassembled WGS sequence"/>
</dbReference>
<keyword evidence="5 10" id="KW-0479">Metal-binding</keyword>
<dbReference type="GO" id="GO:0032259">
    <property type="term" value="P:methylation"/>
    <property type="evidence" value="ECO:0007669"/>
    <property type="project" value="UniProtKB-KW"/>
</dbReference>
<comment type="catalytic activity">
    <reaction evidence="9 10">
        <text>beta-D-fructose 6-phosphate = dihydroxyacetone + D-glyceraldehyde 3-phosphate</text>
        <dbReference type="Rhea" id="RHEA:28002"/>
        <dbReference type="ChEBI" id="CHEBI:16016"/>
        <dbReference type="ChEBI" id="CHEBI:57634"/>
        <dbReference type="ChEBI" id="CHEBI:59776"/>
    </reaction>
</comment>
<evidence type="ECO:0000256" key="8">
    <source>
        <dbReference type="ARBA" id="ARBA00045980"/>
    </source>
</evidence>
<keyword evidence="7 10" id="KW-0464">Manganese</keyword>